<keyword evidence="5" id="KW-1185">Reference proteome</keyword>
<sequence length="557" mass="63170">MKRCAIYARVSDESQARGDSTQHQIQFCREIAKRRSIEDGQEWVVLDALVYVDEAITGTSMVKRPEVQRLIRDARDHQFDVVLFKGISRFARDTVDALIMLRTLIASRVRVLSLEENFDSQRDNAEFVFTIHSALAQAESEKTAIRVRMGATQKAKAGKWNGKTPDGYVLNKRTQHLEIDPVRAHLIQEIFHLYLCGHGARSIVKLLNHRGERTKSGNRWNARTVTRILQNPAYVGDVLYGRRERTIAPPRDNADILERRKVARQVTNPEQLVQVQNAHPPLVDRGTFEAVSATLASRREVRGRSGGLHLLSRGILYCRCGNRMVVKYNSRGIRYYHCAKQNVCGRSQCKQPFIRADEVETLVLRQLRDDLFGSERPPGPTDAAIDARPDADGTHDTKTDDPTAGDIPDLDRQMRHAAEERDHILKVSQLLFEEYVVGSISRAQFVTMNEVYRAQIASLERRVKSTPMEGREQAAKSGDGSPFFQKGMLRLLSVPPGCPPNGQADQLRIVRALLQKCIEKVQVDGHYLSISYRFEQPDREHLLPDGDNRTTDGHRTI</sequence>
<reference evidence="4 5" key="1">
    <citation type="submission" date="2015-09" db="EMBL/GenBank/DDBJ databases">
        <title>Draft genome sequence of Alicyclobacillus ferrooxydans DSM 22381.</title>
        <authorList>
            <person name="Hemp J."/>
        </authorList>
    </citation>
    <scope>NUCLEOTIDE SEQUENCE [LARGE SCALE GENOMIC DNA]</scope>
    <source>
        <strain evidence="4 5">TC-34</strain>
    </source>
</reference>
<protein>
    <recommendedName>
        <fullName evidence="6">Serine recombinase</fullName>
    </recommendedName>
</protein>
<dbReference type="PROSITE" id="PS51737">
    <property type="entry name" value="RECOMBINASE_DNA_BIND"/>
    <property type="match status" value="1"/>
</dbReference>
<dbReference type="PROSITE" id="PS51736">
    <property type="entry name" value="RECOMBINASES_3"/>
    <property type="match status" value="1"/>
</dbReference>
<dbReference type="Gene3D" id="3.90.1750.20">
    <property type="entry name" value="Putative Large Serine Recombinase, Chain B, Domain 2"/>
    <property type="match status" value="1"/>
</dbReference>
<dbReference type="InterPro" id="IPR036162">
    <property type="entry name" value="Resolvase-like_N_sf"/>
</dbReference>
<name>A0A0N8PPQ0_9BACL</name>
<dbReference type="EMBL" id="LJCO01000019">
    <property type="protein sequence ID" value="KPV44941.1"/>
    <property type="molecule type" value="Genomic_DNA"/>
</dbReference>
<dbReference type="AlphaFoldDB" id="A0A0N8PPQ0"/>
<dbReference type="SMART" id="SM00857">
    <property type="entry name" value="Resolvase"/>
    <property type="match status" value="1"/>
</dbReference>
<gene>
    <name evidence="4" type="ORF">AN477_04880</name>
</gene>
<evidence type="ECO:0000256" key="1">
    <source>
        <dbReference type="SAM" id="MobiDB-lite"/>
    </source>
</evidence>
<dbReference type="GO" id="GO:0003677">
    <property type="term" value="F:DNA binding"/>
    <property type="evidence" value="ECO:0007669"/>
    <property type="project" value="InterPro"/>
</dbReference>
<dbReference type="Pfam" id="PF07508">
    <property type="entry name" value="Recombinase"/>
    <property type="match status" value="1"/>
</dbReference>
<evidence type="ECO:0000259" key="2">
    <source>
        <dbReference type="PROSITE" id="PS51736"/>
    </source>
</evidence>
<evidence type="ECO:0008006" key="6">
    <source>
        <dbReference type="Google" id="ProtNLM"/>
    </source>
</evidence>
<dbReference type="RefSeq" id="WP_054968050.1">
    <property type="nucleotide sequence ID" value="NZ_LJCO01000019.1"/>
</dbReference>
<comment type="caution">
    <text evidence="4">The sequence shown here is derived from an EMBL/GenBank/DDBJ whole genome shotgun (WGS) entry which is preliminary data.</text>
</comment>
<dbReference type="PANTHER" id="PTHR30461:SF23">
    <property type="entry name" value="DNA RECOMBINASE-RELATED"/>
    <property type="match status" value="1"/>
</dbReference>
<feature type="compositionally biased region" description="Basic and acidic residues" evidence="1">
    <location>
        <begin position="385"/>
        <end position="401"/>
    </location>
</feature>
<organism evidence="4 5">
    <name type="scientific">Alicyclobacillus ferrooxydans</name>
    <dbReference type="NCBI Taxonomy" id="471514"/>
    <lineage>
        <taxon>Bacteria</taxon>
        <taxon>Bacillati</taxon>
        <taxon>Bacillota</taxon>
        <taxon>Bacilli</taxon>
        <taxon>Bacillales</taxon>
        <taxon>Alicyclobacillaceae</taxon>
        <taxon>Alicyclobacillus</taxon>
    </lineage>
</organism>
<evidence type="ECO:0000313" key="5">
    <source>
        <dbReference type="Proteomes" id="UP000050482"/>
    </source>
</evidence>
<dbReference type="GO" id="GO:0000150">
    <property type="term" value="F:DNA strand exchange activity"/>
    <property type="evidence" value="ECO:0007669"/>
    <property type="project" value="InterPro"/>
</dbReference>
<feature type="domain" description="Resolvase/invertase-type recombinase catalytic" evidence="2">
    <location>
        <begin position="3"/>
        <end position="158"/>
    </location>
</feature>
<feature type="domain" description="Recombinase" evidence="3">
    <location>
        <begin position="165"/>
        <end position="301"/>
    </location>
</feature>
<dbReference type="InterPro" id="IPR025827">
    <property type="entry name" value="Zn_ribbon_recom_dom"/>
</dbReference>
<feature type="region of interest" description="Disordered" evidence="1">
    <location>
        <begin position="371"/>
        <end position="409"/>
    </location>
</feature>
<dbReference type="PANTHER" id="PTHR30461">
    <property type="entry name" value="DNA-INVERTASE FROM LAMBDOID PROPHAGE"/>
    <property type="match status" value="1"/>
</dbReference>
<evidence type="ECO:0000259" key="3">
    <source>
        <dbReference type="PROSITE" id="PS51737"/>
    </source>
</evidence>
<dbReference type="STRING" id="471514.AN477_04880"/>
<dbReference type="InterPro" id="IPR011109">
    <property type="entry name" value="DNA_bind_recombinase_dom"/>
</dbReference>
<evidence type="ECO:0000313" key="4">
    <source>
        <dbReference type="EMBL" id="KPV44941.1"/>
    </source>
</evidence>
<dbReference type="InterPro" id="IPR050639">
    <property type="entry name" value="SSR_resolvase"/>
</dbReference>
<dbReference type="InterPro" id="IPR006119">
    <property type="entry name" value="Resolv_N"/>
</dbReference>
<dbReference type="Proteomes" id="UP000050482">
    <property type="component" value="Unassembled WGS sequence"/>
</dbReference>
<dbReference type="Gene3D" id="3.40.50.1390">
    <property type="entry name" value="Resolvase, N-terminal catalytic domain"/>
    <property type="match status" value="1"/>
</dbReference>
<accession>A0A0N8PPQ0</accession>
<dbReference type="InterPro" id="IPR038109">
    <property type="entry name" value="DNA_bind_recomb_sf"/>
</dbReference>
<dbReference type="PATRIC" id="fig|471514.4.peg.3133"/>
<dbReference type="OrthoDB" id="9811097at2"/>
<dbReference type="CDD" id="cd00338">
    <property type="entry name" value="Ser_Recombinase"/>
    <property type="match status" value="1"/>
</dbReference>
<proteinExistence type="predicted"/>
<dbReference type="Pfam" id="PF00239">
    <property type="entry name" value="Resolvase"/>
    <property type="match status" value="1"/>
</dbReference>
<dbReference type="SUPFAM" id="SSF53041">
    <property type="entry name" value="Resolvase-like"/>
    <property type="match status" value="1"/>
</dbReference>
<dbReference type="Pfam" id="PF13408">
    <property type="entry name" value="Zn_ribbon_recom"/>
    <property type="match status" value="1"/>
</dbReference>